<dbReference type="PANTHER" id="PTHR38110:SF1">
    <property type="entry name" value="THIOESTERASE DOMAIN-CONTAINING PROTEIN"/>
    <property type="match status" value="1"/>
</dbReference>
<dbReference type="InterPro" id="IPR042171">
    <property type="entry name" value="Acyl-CoA_hotdog"/>
</dbReference>
<evidence type="ECO:0000259" key="2">
    <source>
        <dbReference type="Pfam" id="PF20789"/>
    </source>
</evidence>
<sequence length="267" mass="28164">MTHEGDLQSMLDAARAGSGRLAAGWGQGRATYGGVVAGVMLAALRGRLEGASRGLPLRSMTVSFVAPATAGPADLDVSVLRAGSSVTQGQVTMRQDGAVVAVLLASLGAERASTVSVAPSAAYPVLPSPDETTALPHVPGVTPDFFAHVDLRLADGGMPYTTASTSHMLGWMRFREPTPTFGEEHFVSLVDAWPPAVIQMLAQPRPASSLTWTLELVEDVTAEPDEFWAYEVRTDHAGHGYGHTHAHVWRPDGTLVAISRQTVTVFG</sequence>
<dbReference type="InterPro" id="IPR052389">
    <property type="entry name" value="Sec_Metab_Biosynth-Assoc"/>
</dbReference>
<dbReference type="InterPro" id="IPR049450">
    <property type="entry name" value="ACOT8-like_C"/>
</dbReference>
<dbReference type="EMBL" id="CP044548">
    <property type="protein sequence ID" value="QFQ29090.1"/>
    <property type="molecule type" value="Genomic_DNA"/>
</dbReference>
<dbReference type="PANTHER" id="PTHR38110">
    <property type="entry name" value="CHROMOSOME 23, WHOLE GENOME SHOTGUN SEQUENCE"/>
    <property type="match status" value="1"/>
</dbReference>
<evidence type="ECO:0000313" key="4">
    <source>
        <dbReference type="Proteomes" id="UP000271708"/>
    </source>
</evidence>
<dbReference type="InterPro" id="IPR029069">
    <property type="entry name" value="HotDog_dom_sf"/>
</dbReference>
<evidence type="ECO:0000259" key="1">
    <source>
        <dbReference type="Pfam" id="PF13622"/>
    </source>
</evidence>
<dbReference type="RefSeq" id="WP_123092609.1">
    <property type="nucleotide sequence ID" value="NZ_CP044548.2"/>
</dbReference>
<reference evidence="3 4" key="1">
    <citation type="submission" date="2019-09" db="EMBL/GenBank/DDBJ databases">
        <title>Complete Genome Sequence of Janibacter melonis M714 with both human health impact and industrial applications.</title>
        <authorList>
            <person name="Jin M."/>
            <person name="Zhao Q.R."/>
        </authorList>
    </citation>
    <scope>NUCLEOTIDE SEQUENCE [LARGE SCALE GENOMIC DNA]</scope>
    <source>
        <strain evidence="3 4">M714</strain>
    </source>
</reference>
<feature type="domain" description="Acyl-CoA thioesterase-like C-terminal" evidence="2">
    <location>
        <begin position="129"/>
        <end position="265"/>
    </location>
</feature>
<feature type="domain" description="Acyl-CoA thioesterase-like N-terminal HotDog" evidence="1">
    <location>
        <begin position="22"/>
        <end position="107"/>
    </location>
</feature>
<dbReference type="AlphaFoldDB" id="A0A5P8FJ30"/>
<accession>A0A5P8FJ30</accession>
<dbReference type="CDD" id="cd00556">
    <property type="entry name" value="Thioesterase_II"/>
    <property type="match status" value="1"/>
</dbReference>
<dbReference type="InterPro" id="IPR049449">
    <property type="entry name" value="TesB_ACOT8-like_N"/>
</dbReference>
<dbReference type="KEGG" id="jme:EEW87_000290"/>
<organism evidence="3 4">
    <name type="scientific">Janibacter melonis</name>
    <dbReference type="NCBI Taxonomy" id="262209"/>
    <lineage>
        <taxon>Bacteria</taxon>
        <taxon>Bacillati</taxon>
        <taxon>Actinomycetota</taxon>
        <taxon>Actinomycetes</taxon>
        <taxon>Micrococcales</taxon>
        <taxon>Intrasporangiaceae</taxon>
        <taxon>Janibacter</taxon>
    </lineage>
</organism>
<dbReference type="SUPFAM" id="SSF54637">
    <property type="entry name" value="Thioesterase/thiol ester dehydrase-isomerase"/>
    <property type="match status" value="2"/>
</dbReference>
<proteinExistence type="predicted"/>
<dbReference type="Proteomes" id="UP000271708">
    <property type="component" value="Chromosome"/>
</dbReference>
<protein>
    <submittedName>
        <fullName evidence="3">Thioesterase family protein</fullName>
    </submittedName>
</protein>
<gene>
    <name evidence="3" type="ORF">EEW87_000290</name>
</gene>
<name>A0A5P8FJ30_9MICO</name>
<dbReference type="Gene3D" id="2.40.160.210">
    <property type="entry name" value="Acyl-CoA thioesterase, double hotdog domain"/>
    <property type="match status" value="1"/>
</dbReference>
<evidence type="ECO:0000313" key="3">
    <source>
        <dbReference type="EMBL" id="QFQ29090.1"/>
    </source>
</evidence>
<dbReference type="Pfam" id="PF13622">
    <property type="entry name" value="4HBT_3"/>
    <property type="match status" value="1"/>
</dbReference>
<dbReference type="Pfam" id="PF20789">
    <property type="entry name" value="4HBT_3C"/>
    <property type="match status" value="1"/>
</dbReference>
<dbReference type="GeneID" id="59162867"/>
<dbReference type="OrthoDB" id="5418286at2"/>